<proteinExistence type="predicted"/>
<evidence type="ECO:0000313" key="2">
    <source>
        <dbReference type="Proteomes" id="UP000259497"/>
    </source>
</evidence>
<accession>A0ABD7NV83</accession>
<reference evidence="1 2" key="1">
    <citation type="submission" date="2018-08" db="EMBL/GenBank/DDBJ databases">
        <authorList>
            <consortium name="Pathogen Informatics"/>
        </authorList>
    </citation>
    <scope>NUCLEOTIDE SEQUENCE [LARGE SCALE GENOMIC DNA]</scope>
    <source>
        <strain evidence="1 2">EuSCAPE_GR114</strain>
    </source>
</reference>
<name>A0ABD7NV83_KLEPN</name>
<dbReference type="Proteomes" id="UP000259497">
    <property type="component" value="Unassembled WGS sequence"/>
</dbReference>
<organism evidence="1 2">
    <name type="scientific">Klebsiella pneumoniae</name>
    <dbReference type="NCBI Taxonomy" id="573"/>
    <lineage>
        <taxon>Bacteria</taxon>
        <taxon>Pseudomonadati</taxon>
        <taxon>Pseudomonadota</taxon>
        <taxon>Gammaproteobacteria</taxon>
        <taxon>Enterobacterales</taxon>
        <taxon>Enterobacteriaceae</taxon>
        <taxon>Klebsiella/Raoultella group</taxon>
        <taxon>Klebsiella</taxon>
        <taxon>Klebsiella pneumoniae complex</taxon>
    </lineage>
</organism>
<comment type="caution">
    <text evidence="1">The sequence shown here is derived from an EMBL/GenBank/DDBJ whole genome shotgun (WGS) entry which is preliminary data.</text>
</comment>
<dbReference type="AlphaFoldDB" id="A0ABD7NV83"/>
<protein>
    <submittedName>
        <fullName evidence="1">Uncharacterized protein</fullName>
    </submittedName>
</protein>
<gene>
    <name evidence="1" type="ORF">SAMEA3649733_04041</name>
</gene>
<evidence type="ECO:0000313" key="1">
    <source>
        <dbReference type="EMBL" id="SVS28297.1"/>
    </source>
</evidence>
<sequence length="75" mass="8870">MNSAPDVKEREGILKKLMFLTIRDKNALDEYIKANRFRNVKDNMRFAELLGYGTSKSAMCRYIKKIKAEYDENKF</sequence>
<dbReference type="EMBL" id="UIXM01000015">
    <property type="protein sequence ID" value="SVS28297.1"/>
    <property type="molecule type" value="Genomic_DNA"/>
</dbReference>